<comment type="caution">
    <text evidence="1">The sequence shown here is derived from an EMBL/GenBank/DDBJ whole genome shotgun (WGS) entry which is preliminary data.</text>
</comment>
<evidence type="ECO:0008006" key="3">
    <source>
        <dbReference type="Google" id="ProtNLM"/>
    </source>
</evidence>
<dbReference type="RefSeq" id="WP_085254780.1">
    <property type="nucleotide sequence ID" value="NZ_AP022573.1"/>
</dbReference>
<dbReference type="InterPro" id="IPR036291">
    <property type="entry name" value="NAD(P)-bd_dom_sf"/>
</dbReference>
<dbReference type="AlphaFoldDB" id="A0AAJ3NT41"/>
<accession>A0AAJ3NT41</accession>
<evidence type="ECO:0000313" key="2">
    <source>
        <dbReference type="Proteomes" id="UP000193387"/>
    </source>
</evidence>
<keyword evidence="2" id="KW-1185">Reference proteome</keyword>
<organism evidence="1 2">
    <name type="scientific">Mycobacterium saskatchewanense</name>
    <dbReference type="NCBI Taxonomy" id="220927"/>
    <lineage>
        <taxon>Bacteria</taxon>
        <taxon>Bacillati</taxon>
        <taxon>Actinomycetota</taxon>
        <taxon>Actinomycetes</taxon>
        <taxon>Mycobacteriales</taxon>
        <taxon>Mycobacteriaceae</taxon>
        <taxon>Mycobacterium</taxon>
        <taxon>Mycobacterium simiae complex</taxon>
    </lineage>
</organism>
<dbReference type="Gene3D" id="3.40.50.720">
    <property type="entry name" value="NAD(P)-binding Rossmann-like Domain"/>
    <property type="match status" value="2"/>
</dbReference>
<dbReference type="SUPFAM" id="SSF51735">
    <property type="entry name" value="NAD(P)-binding Rossmann-fold domains"/>
    <property type="match status" value="2"/>
</dbReference>
<protein>
    <recommendedName>
        <fullName evidence="3">Short-chain dehydrogenase</fullName>
    </recommendedName>
</protein>
<name>A0AAJ3NT41_9MYCO</name>
<proteinExistence type="predicted"/>
<dbReference type="PANTHER" id="PTHR42820">
    <property type="entry name" value="SHORT-CHAIN DEHYDROGENASE REDUCTASE"/>
    <property type="match status" value="1"/>
</dbReference>
<dbReference type="PANTHER" id="PTHR42820:SF1">
    <property type="entry name" value="SHORT-CHAIN DEHYDROGENASE_REDUCTASE FAMILY PROTEIN"/>
    <property type="match status" value="1"/>
</dbReference>
<reference evidence="1 2" key="1">
    <citation type="submission" date="2016-01" db="EMBL/GenBank/DDBJ databases">
        <title>The new phylogeny of the genus Mycobacterium.</title>
        <authorList>
            <person name="Tarcisio F."/>
            <person name="Conor M."/>
            <person name="Antonella G."/>
            <person name="Elisabetta G."/>
            <person name="Giulia F.S."/>
            <person name="Sara T."/>
            <person name="Anna F."/>
            <person name="Clotilde B."/>
            <person name="Roberto B."/>
            <person name="Veronica D.S."/>
            <person name="Fabio R."/>
            <person name="Monica P."/>
            <person name="Olivier J."/>
            <person name="Enrico T."/>
            <person name="Nicola S."/>
        </authorList>
    </citation>
    <scope>NUCLEOTIDE SEQUENCE [LARGE SCALE GENOMIC DNA]</scope>
    <source>
        <strain evidence="1 2">DSM 44616</strain>
    </source>
</reference>
<dbReference type="EMBL" id="LQPR01000020">
    <property type="protein sequence ID" value="ORW73136.1"/>
    <property type="molecule type" value="Genomic_DNA"/>
</dbReference>
<evidence type="ECO:0000313" key="1">
    <source>
        <dbReference type="EMBL" id="ORW73136.1"/>
    </source>
</evidence>
<gene>
    <name evidence="1" type="ORF">AWC23_07920</name>
</gene>
<dbReference type="Proteomes" id="UP000193387">
    <property type="component" value="Unassembled WGS sequence"/>
</dbReference>
<sequence length="86" mass="8972">MAMSLLADKVAVVTGAARGIGRENARVPHSHLAQVVLRDLDCDARVVSMKRVVEPGEIAGAVVFPASELSGRVTGAALEVGDGRYM</sequence>